<reference evidence="2" key="2">
    <citation type="submission" date="2020-11" db="EMBL/GenBank/DDBJ databases">
        <authorList>
            <person name="Cecchin M."/>
            <person name="Marcolungo L."/>
            <person name="Rossato M."/>
            <person name="Girolomoni L."/>
            <person name="Cosentino E."/>
            <person name="Cuine S."/>
            <person name="Li-Beisson Y."/>
            <person name="Delledonne M."/>
            <person name="Ballottari M."/>
        </authorList>
    </citation>
    <scope>NUCLEOTIDE SEQUENCE</scope>
    <source>
        <strain evidence="2">211/11P</strain>
        <tissue evidence="2">Whole cell</tissue>
    </source>
</reference>
<dbReference type="Proteomes" id="UP001055712">
    <property type="component" value="Unassembled WGS sequence"/>
</dbReference>
<dbReference type="AlphaFoldDB" id="A0A9D4YXM6"/>
<sequence length="248" mass="25827">MSIATSFADISHVHFYAAASRRRTAPPQAPPPRRRQVQTAASSADRRSRVLQQVAAVESSLSRLDQASPLSVAALVRERQAPATGRQEIERVSSPSSPAVSTGNDSSDSSDSSSDSSSESEDEIRLSSKLSRRTAQQAALRRRHTSNILAAPLPSTAAGPAAATTVRVCQGKKCAAAGSSALLAQFSTLPGVAAALPSKCLKQCKHCVAVEMATSAGAPATLYTRVNRANAGEMLAQHGQRSASVPAR</sequence>
<dbReference type="SUPFAM" id="SSF52833">
    <property type="entry name" value="Thioredoxin-like"/>
    <property type="match status" value="1"/>
</dbReference>
<dbReference type="InterPro" id="IPR036249">
    <property type="entry name" value="Thioredoxin-like_sf"/>
</dbReference>
<feature type="compositionally biased region" description="Low complexity" evidence="1">
    <location>
        <begin position="105"/>
        <end position="117"/>
    </location>
</feature>
<evidence type="ECO:0000313" key="3">
    <source>
        <dbReference type="Proteomes" id="UP001055712"/>
    </source>
</evidence>
<feature type="region of interest" description="Disordered" evidence="1">
    <location>
        <begin position="79"/>
        <end position="147"/>
    </location>
</feature>
<proteinExistence type="predicted"/>
<accession>A0A9D4YXM6</accession>
<reference evidence="2" key="1">
    <citation type="journal article" date="2019" name="Plant J.">
        <title>Chlorella vulgaris genome assembly and annotation reveals the molecular basis for metabolic acclimation to high light conditions.</title>
        <authorList>
            <person name="Cecchin M."/>
            <person name="Marcolungo L."/>
            <person name="Rossato M."/>
            <person name="Girolomoni L."/>
            <person name="Cosentino E."/>
            <person name="Cuine S."/>
            <person name="Li-Beisson Y."/>
            <person name="Delledonne M."/>
            <person name="Ballottari M."/>
        </authorList>
    </citation>
    <scope>NUCLEOTIDE SEQUENCE</scope>
    <source>
        <strain evidence="2">211/11P</strain>
    </source>
</reference>
<name>A0A9D4YXM6_CHLVU</name>
<evidence type="ECO:0000256" key="1">
    <source>
        <dbReference type="SAM" id="MobiDB-lite"/>
    </source>
</evidence>
<feature type="compositionally biased region" description="Polar residues" evidence="1">
    <location>
        <begin position="93"/>
        <end position="104"/>
    </location>
</feature>
<dbReference type="OrthoDB" id="515701at2759"/>
<comment type="caution">
    <text evidence="2">The sequence shown here is derived from an EMBL/GenBank/DDBJ whole genome shotgun (WGS) entry which is preliminary data.</text>
</comment>
<organism evidence="2 3">
    <name type="scientific">Chlorella vulgaris</name>
    <name type="common">Green alga</name>
    <dbReference type="NCBI Taxonomy" id="3077"/>
    <lineage>
        <taxon>Eukaryota</taxon>
        <taxon>Viridiplantae</taxon>
        <taxon>Chlorophyta</taxon>
        <taxon>core chlorophytes</taxon>
        <taxon>Trebouxiophyceae</taxon>
        <taxon>Chlorellales</taxon>
        <taxon>Chlorellaceae</taxon>
        <taxon>Chlorella clade</taxon>
        <taxon>Chlorella</taxon>
    </lineage>
</organism>
<feature type="region of interest" description="Disordered" evidence="1">
    <location>
        <begin position="19"/>
        <end position="48"/>
    </location>
</feature>
<gene>
    <name evidence="2" type="ORF">D9Q98_003940</name>
</gene>
<evidence type="ECO:0000313" key="2">
    <source>
        <dbReference type="EMBL" id="KAI3432384.1"/>
    </source>
</evidence>
<keyword evidence="3" id="KW-1185">Reference proteome</keyword>
<dbReference type="EMBL" id="SIDB01000005">
    <property type="protein sequence ID" value="KAI3432384.1"/>
    <property type="molecule type" value="Genomic_DNA"/>
</dbReference>
<protein>
    <submittedName>
        <fullName evidence="2">Uncharacterized protein</fullName>
    </submittedName>
</protein>